<evidence type="ECO:0000313" key="2">
    <source>
        <dbReference type="WBParaSite" id="ES5_v2.g12955.t1"/>
    </source>
</evidence>
<protein>
    <submittedName>
        <fullName evidence="2">Uncharacterized protein</fullName>
    </submittedName>
</protein>
<sequence length="305" mass="35494">MMILNRLRQMFRRSKKQEKNQVTFCQENSPPPKIISTKTKNEDASLKNDGESMFDDTVILAPAATMNQTNQFAVSKRRLQRSSKFFSKPILRTSSNSKKNNGNPKRVRFHQSFKRTSFRKPIFSRSRYQKSMSTTKNFIDAAKKLIESGNQRKVYKFGLSGNEQWKAVKHVFESVEYLELHDDHYAIGWIEDNNYFSFDLKEPKTKHYAKFLMNCVGESVEKLCINCSTSNLMYKLILEKIVANEHMVTFCVGPNCDKEYGIEIVTMFSSTIKNFEVTSHLIDGNVSKALDIYFTLFLYYSKMLK</sequence>
<dbReference type="Proteomes" id="UP000887579">
    <property type="component" value="Unplaced"/>
</dbReference>
<evidence type="ECO:0000313" key="1">
    <source>
        <dbReference type="Proteomes" id="UP000887579"/>
    </source>
</evidence>
<organism evidence="1 2">
    <name type="scientific">Panagrolaimus sp. ES5</name>
    <dbReference type="NCBI Taxonomy" id="591445"/>
    <lineage>
        <taxon>Eukaryota</taxon>
        <taxon>Metazoa</taxon>
        <taxon>Ecdysozoa</taxon>
        <taxon>Nematoda</taxon>
        <taxon>Chromadorea</taxon>
        <taxon>Rhabditida</taxon>
        <taxon>Tylenchina</taxon>
        <taxon>Panagrolaimomorpha</taxon>
        <taxon>Panagrolaimoidea</taxon>
        <taxon>Panagrolaimidae</taxon>
        <taxon>Panagrolaimus</taxon>
    </lineage>
</organism>
<reference evidence="2" key="1">
    <citation type="submission" date="2022-11" db="UniProtKB">
        <authorList>
            <consortium name="WormBaseParasite"/>
        </authorList>
    </citation>
    <scope>IDENTIFICATION</scope>
</reference>
<name>A0AC34F728_9BILA</name>
<accession>A0AC34F728</accession>
<proteinExistence type="predicted"/>
<dbReference type="WBParaSite" id="ES5_v2.g12955.t1">
    <property type="protein sequence ID" value="ES5_v2.g12955.t1"/>
    <property type="gene ID" value="ES5_v2.g12955"/>
</dbReference>